<dbReference type="PROSITE" id="PS00061">
    <property type="entry name" value="ADH_SHORT"/>
    <property type="match status" value="1"/>
</dbReference>
<dbReference type="AlphaFoldDB" id="A0A645C229"/>
<gene>
    <name evidence="3" type="primary">sadH_6</name>
    <name evidence="3" type="ORF">SDC9_116348</name>
</gene>
<dbReference type="PANTHER" id="PTHR44196">
    <property type="entry name" value="DEHYDROGENASE/REDUCTASE SDR FAMILY MEMBER 7B"/>
    <property type="match status" value="1"/>
</dbReference>
<name>A0A645C229_9ZZZZ</name>
<evidence type="ECO:0000256" key="1">
    <source>
        <dbReference type="ARBA" id="ARBA00006484"/>
    </source>
</evidence>
<organism evidence="3">
    <name type="scientific">bioreactor metagenome</name>
    <dbReference type="NCBI Taxonomy" id="1076179"/>
    <lineage>
        <taxon>unclassified sequences</taxon>
        <taxon>metagenomes</taxon>
        <taxon>ecological metagenomes</taxon>
    </lineage>
</organism>
<protein>
    <submittedName>
        <fullName evidence="3">Putative oxidoreductase SadH</fullName>
        <ecNumber evidence="3">1.-.-.-</ecNumber>
    </submittedName>
</protein>
<dbReference type="Gene3D" id="3.40.50.720">
    <property type="entry name" value="NAD(P)-binding Rossmann-like Domain"/>
    <property type="match status" value="1"/>
</dbReference>
<evidence type="ECO:0000256" key="2">
    <source>
        <dbReference type="ARBA" id="ARBA00023002"/>
    </source>
</evidence>
<evidence type="ECO:0000313" key="3">
    <source>
        <dbReference type="EMBL" id="MPM69403.1"/>
    </source>
</evidence>
<dbReference type="InterPro" id="IPR036291">
    <property type="entry name" value="NAD(P)-bd_dom_sf"/>
</dbReference>
<sequence length="177" mass="19936">MRAMFRDLDLSVIKQLMDVNFWGTVYCTKYALPWLLSSKGSVTGVISIAGYKGLPARTGYSSSKFAVYGFLDTLRIEHLHDSLHVMVFAPGFTASNIRQVALTADGSKQGETPRDENKMMTAEECAKHLSKGIIKRKAEVILTAQGKLVVWINKFFPRLVDRLEYNFMKKEPNSPLK</sequence>
<dbReference type="SUPFAM" id="SSF51735">
    <property type="entry name" value="NAD(P)-binding Rossmann-fold domains"/>
    <property type="match status" value="1"/>
</dbReference>
<dbReference type="GO" id="GO:0016020">
    <property type="term" value="C:membrane"/>
    <property type="evidence" value="ECO:0007669"/>
    <property type="project" value="TreeGrafter"/>
</dbReference>
<dbReference type="InterPro" id="IPR002347">
    <property type="entry name" value="SDR_fam"/>
</dbReference>
<keyword evidence="2 3" id="KW-0560">Oxidoreductase</keyword>
<dbReference type="InterPro" id="IPR020904">
    <property type="entry name" value="Sc_DH/Rdtase_CS"/>
</dbReference>
<comment type="caution">
    <text evidence="3">The sequence shown here is derived from an EMBL/GenBank/DDBJ whole genome shotgun (WGS) entry which is preliminary data.</text>
</comment>
<dbReference type="PANTHER" id="PTHR44196:SF1">
    <property type="entry name" value="DEHYDROGENASE_REDUCTASE SDR FAMILY MEMBER 7B"/>
    <property type="match status" value="1"/>
</dbReference>
<dbReference type="Pfam" id="PF00106">
    <property type="entry name" value="adh_short"/>
    <property type="match status" value="1"/>
</dbReference>
<comment type="similarity">
    <text evidence="1">Belongs to the short-chain dehydrogenases/reductases (SDR) family.</text>
</comment>
<dbReference type="EMBL" id="VSSQ01022850">
    <property type="protein sequence ID" value="MPM69403.1"/>
    <property type="molecule type" value="Genomic_DNA"/>
</dbReference>
<dbReference type="GO" id="GO:0016491">
    <property type="term" value="F:oxidoreductase activity"/>
    <property type="evidence" value="ECO:0007669"/>
    <property type="project" value="UniProtKB-KW"/>
</dbReference>
<dbReference type="EC" id="1.-.-.-" evidence="3"/>
<reference evidence="3" key="1">
    <citation type="submission" date="2019-08" db="EMBL/GenBank/DDBJ databases">
        <authorList>
            <person name="Kucharzyk K."/>
            <person name="Murdoch R.W."/>
            <person name="Higgins S."/>
            <person name="Loffler F."/>
        </authorList>
    </citation>
    <scope>NUCLEOTIDE SEQUENCE</scope>
</reference>
<accession>A0A645C229</accession>
<proteinExistence type="inferred from homology"/>